<dbReference type="EMBL" id="MGDD01000255">
    <property type="protein sequence ID" value="OGL43734.1"/>
    <property type="molecule type" value="Genomic_DNA"/>
</dbReference>
<accession>A0A1F7RRR9</accession>
<proteinExistence type="predicted"/>
<organism evidence="1 2">
    <name type="scientific">Candidatus Schekmanbacteria bacterium RBG_13_48_7</name>
    <dbReference type="NCBI Taxonomy" id="1817878"/>
    <lineage>
        <taxon>Bacteria</taxon>
        <taxon>Candidatus Schekmaniibacteriota</taxon>
    </lineage>
</organism>
<sequence length="225" mass="26331">MKKIEIEQIMSKIIDETARFDSNKDVSLSSGKETMNSKVPASEDIQFDSLKPEELMDLLSGFQNQLSEIPDSRSFEPAFNELESLQKELNNNYRIITGEKNIKNFATRAIRKLIGINQILSKQEQFNGIATRSINRNIEVIDFITRVIFEIHTKIHFLSIQSKIVTTILNNMNQSVDRLSREWEHQVRRDEYVSAVIPEIYEIYKEFKQFQNEKKAPDNQKDRNE</sequence>
<dbReference type="AlphaFoldDB" id="A0A1F7RRR9"/>
<comment type="caution">
    <text evidence="1">The sequence shown here is derived from an EMBL/GenBank/DDBJ whole genome shotgun (WGS) entry which is preliminary data.</text>
</comment>
<gene>
    <name evidence="1" type="ORF">A2161_01770</name>
</gene>
<protein>
    <submittedName>
        <fullName evidence="1">Uncharacterized protein</fullName>
    </submittedName>
</protein>
<evidence type="ECO:0000313" key="1">
    <source>
        <dbReference type="EMBL" id="OGL43734.1"/>
    </source>
</evidence>
<reference evidence="1 2" key="1">
    <citation type="journal article" date="2016" name="Nat. Commun.">
        <title>Thousands of microbial genomes shed light on interconnected biogeochemical processes in an aquifer system.</title>
        <authorList>
            <person name="Anantharaman K."/>
            <person name="Brown C.T."/>
            <person name="Hug L.A."/>
            <person name="Sharon I."/>
            <person name="Castelle C.J."/>
            <person name="Probst A.J."/>
            <person name="Thomas B.C."/>
            <person name="Singh A."/>
            <person name="Wilkins M.J."/>
            <person name="Karaoz U."/>
            <person name="Brodie E.L."/>
            <person name="Williams K.H."/>
            <person name="Hubbard S.S."/>
            <person name="Banfield J.F."/>
        </authorList>
    </citation>
    <scope>NUCLEOTIDE SEQUENCE [LARGE SCALE GENOMIC DNA]</scope>
</reference>
<name>A0A1F7RRR9_9BACT</name>
<evidence type="ECO:0000313" key="2">
    <source>
        <dbReference type="Proteomes" id="UP000179266"/>
    </source>
</evidence>
<dbReference type="Proteomes" id="UP000179266">
    <property type="component" value="Unassembled WGS sequence"/>
</dbReference>